<reference evidence="3" key="2">
    <citation type="submission" date="2021-04" db="EMBL/GenBank/DDBJ databases">
        <authorList>
            <person name="Gilroy R."/>
        </authorList>
    </citation>
    <scope>NUCLEOTIDE SEQUENCE</scope>
    <source>
        <strain evidence="3">ChiHejej3B27-3195</strain>
    </source>
</reference>
<dbReference type="Gene3D" id="3.40.50.720">
    <property type="entry name" value="NAD(P)-binding Rossmann-like Domain"/>
    <property type="match status" value="1"/>
</dbReference>
<dbReference type="NCBIfam" id="TIGR01915">
    <property type="entry name" value="npdG"/>
    <property type="match status" value="1"/>
</dbReference>
<feature type="domain" description="Pyrroline-5-carboxylate reductase catalytic N-terminal" evidence="2">
    <location>
        <begin position="6"/>
        <end position="103"/>
    </location>
</feature>
<dbReference type="GO" id="GO:0070967">
    <property type="term" value="F:coenzyme F420 binding"/>
    <property type="evidence" value="ECO:0007669"/>
    <property type="project" value="InterPro"/>
</dbReference>
<dbReference type="SUPFAM" id="SSF51735">
    <property type="entry name" value="NAD(P)-binding Rossmann-fold domains"/>
    <property type="match status" value="1"/>
</dbReference>
<keyword evidence="1" id="KW-0560">Oxidoreductase</keyword>
<dbReference type="GO" id="GO:0008823">
    <property type="term" value="F:cupric reductase (NADH) activity"/>
    <property type="evidence" value="ECO:0007669"/>
    <property type="project" value="TreeGrafter"/>
</dbReference>
<dbReference type="GO" id="GO:0006740">
    <property type="term" value="P:NADPH regeneration"/>
    <property type="evidence" value="ECO:0007669"/>
    <property type="project" value="InterPro"/>
</dbReference>
<dbReference type="PANTHER" id="PTHR14239">
    <property type="entry name" value="DUDULIN-RELATED"/>
    <property type="match status" value="1"/>
</dbReference>
<dbReference type="InterPro" id="IPR036291">
    <property type="entry name" value="NAD(P)-bd_dom_sf"/>
</dbReference>
<dbReference type="Proteomes" id="UP000824151">
    <property type="component" value="Unassembled WGS sequence"/>
</dbReference>
<dbReference type="AlphaFoldDB" id="A0A9D1UR03"/>
<gene>
    <name evidence="3" type="primary">npdG</name>
    <name evidence="3" type="ORF">H9871_00740</name>
</gene>
<protein>
    <submittedName>
        <fullName evidence="3">NADPH-dependent F420 reductase</fullName>
    </submittedName>
</protein>
<comment type="caution">
    <text evidence="3">The sequence shown here is derived from an EMBL/GenBank/DDBJ whole genome shotgun (WGS) entry which is preliminary data.</text>
</comment>
<organism evidence="3 4">
    <name type="scientific">Candidatus Nesterenkonia stercoripullorum</name>
    <dbReference type="NCBI Taxonomy" id="2838701"/>
    <lineage>
        <taxon>Bacteria</taxon>
        <taxon>Bacillati</taxon>
        <taxon>Actinomycetota</taxon>
        <taxon>Actinomycetes</taxon>
        <taxon>Micrococcales</taxon>
        <taxon>Micrococcaceae</taxon>
        <taxon>Nesterenkonia</taxon>
    </lineage>
</organism>
<dbReference type="Pfam" id="PF03807">
    <property type="entry name" value="F420_oxidored"/>
    <property type="match status" value="1"/>
</dbReference>
<dbReference type="GO" id="GO:0052851">
    <property type="term" value="F:ferric-chelate reductase (NADPH) activity"/>
    <property type="evidence" value="ECO:0007669"/>
    <property type="project" value="TreeGrafter"/>
</dbReference>
<reference evidence="3" key="1">
    <citation type="journal article" date="2021" name="PeerJ">
        <title>Extensive microbial diversity within the chicken gut microbiome revealed by metagenomics and culture.</title>
        <authorList>
            <person name="Gilroy R."/>
            <person name="Ravi A."/>
            <person name="Getino M."/>
            <person name="Pursley I."/>
            <person name="Horton D.L."/>
            <person name="Alikhan N.F."/>
            <person name="Baker D."/>
            <person name="Gharbi K."/>
            <person name="Hall N."/>
            <person name="Watson M."/>
            <person name="Adriaenssens E.M."/>
            <person name="Foster-Nyarko E."/>
            <person name="Jarju S."/>
            <person name="Secka A."/>
            <person name="Antonio M."/>
            <person name="Oren A."/>
            <person name="Chaudhuri R.R."/>
            <person name="La Ragione R."/>
            <person name="Hildebrand F."/>
            <person name="Pallen M.J."/>
        </authorList>
    </citation>
    <scope>NUCLEOTIDE SEQUENCE</scope>
    <source>
        <strain evidence="3">ChiHejej3B27-3195</strain>
    </source>
</reference>
<name>A0A9D1UR03_9MICC</name>
<evidence type="ECO:0000313" key="4">
    <source>
        <dbReference type="Proteomes" id="UP000824151"/>
    </source>
</evidence>
<evidence type="ECO:0000259" key="2">
    <source>
        <dbReference type="Pfam" id="PF03807"/>
    </source>
</evidence>
<dbReference type="GO" id="GO:0050661">
    <property type="term" value="F:NADP binding"/>
    <property type="evidence" value="ECO:0007669"/>
    <property type="project" value="InterPro"/>
</dbReference>
<dbReference type="GO" id="GO:0005886">
    <property type="term" value="C:plasma membrane"/>
    <property type="evidence" value="ECO:0007669"/>
    <property type="project" value="TreeGrafter"/>
</dbReference>
<evidence type="ECO:0000256" key="1">
    <source>
        <dbReference type="ARBA" id="ARBA00023002"/>
    </source>
</evidence>
<dbReference type="EMBL" id="DXGD01000028">
    <property type="protein sequence ID" value="HIW98649.1"/>
    <property type="molecule type" value="Genomic_DNA"/>
</dbReference>
<dbReference type="InterPro" id="IPR051267">
    <property type="entry name" value="STEAP_metalloreductase"/>
</dbReference>
<dbReference type="InterPro" id="IPR010185">
    <property type="entry name" value="NpdG"/>
</dbReference>
<dbReference type="InterPro" id="IPR028939">
    <property type="entry name" value="P5C_Rdtase_cat_N"/>
</dbReference>
<dbReference type="PANTHER" id="PTHR14239:SF0">
    <property type="entry name" value="F420-DEPENDENT NADP REDUCTASE"/>
    <property type="match status" value="1"/>
</dbReference>
<dbReference type="GO" id="GO:0016651">
    <property type="term" value="F:oxidoreductase activity, acting on NAD(P)H"/>
    <property type="evidence" value="ECO:0007669"/>
    <property type="project" value="InterPro"/>
</dbReference>
<proteinExistence type="predicted"/>
<dbReference type="GO" id="GO:0015677">
    <property type="term" value="P:copper ion import"/>
    <property type="evidence" value="ECO:0007669"/>
    <property type="project" value="TreeGrafter"/>
</dbReference>
<sequence length="223" mass="23374">MADRQRIAILGGTGNLGYGMAVRLAQAGHPVTVGSRDPDRAQKAAQRVKELIPQGEVTGASNEDAVEYADYILIAVPFASQASTLKAVQAHLAQGQIVIDACVPLCTSIGGKPTQLVGVWHGSSAEQAAALVPEGVCVVSALHTLSADDLAQPDLPMDQDTLICGDRKADKEAVTALLGAIEGLRVIDAGRLEMSRMTESLTPLLIGINIRYKVHSGFRVTGI</sequence>
<evidence type="ECO:0000313" key="3">
    <source>
        <dbReference type="EMBL" id="HIW98649.1"/>
    </source>
</evidence>
<accession>A0A9D1UR03</accession>